<gene>
    <name evidence="2" type="ORF">QLQ12_43895</name>
</gene>
<name>A0ABT6X0R4_9ACTN</name>
<keyword evidence="1" id="KW-0732">Signal</keyword>
<reference evidence="2 3" key="1">
    <citation type="submission" date="2023-05" db="EMBL/GenBank/DDBJ databases">
        <title>Actinoplanes sp. NEAU-A12 genome sequencing.</title>
        <authorList>
            <person name="Wang Z.-S."/>
        </authorList>
    </citation>
    <scope>NUCLEOTIDE SEQUENCE [LARGE SCALE GENOMIC DNA]</scope>
    <source>
        <strain evidence="2 3">NEAU-A12</strain>
    </source>
</reference>
<keyword evidence="3" id="KW-1185">Reference proteome</keyword>
<evidence type="ECO:0000313" key="3">
    <source>
        <dbReference type="Proteomes" id="UP001241758"/>
    </source>
</evidence>
<feature type="chain" id="PRO_5046233728" evidence="1">
    <location>
        <begin position="27"/>
        <end position="143"/>
    </location>
</feature>
<accession>A0ABT6X0R4</accession>
<dbReference type="EMBL" id="JASCTH010000048">
    <property type="protein sequence ID" value="MDI6105547.1"/>
    <property type="molecule type" value="Genomic_DNA"/>
</dbReference>
<feature type="signal peptide" evidence="1">
    <location>
        <begin position="1"/>
        <end position="26"/>
    </location>
</feature>
<dbReference type="RefSeq" id="WP_282767014.1">
    <property type="nucleotide sequence ID" value="NZ_JASCTH010000048.1"/>
</dbReference>
<evidence type="ECO:0000313" key="2">
    <source>
        <dbReference type="EMBL" id="MDI6105547.1"/>
    </source>
</evidence>
<proteinExistence type="predicted"/>
<organism evidence="2 3">
    <name type="scientific">Actinoplanes sandaracinus</name>
    <dbReference type="NCBI Taxonomy" id="3045177"/>
    <lineage>
        <taxon>Bacteria</taxon>
        <taxon>Bacillati</taxon>
        <taxon>Actinomycetota</taxon>
        <taxon>Actinomycetes</taxon>
        <taxon>Micromonosporales</taxon>
        <taxon>Micromonosporaceae</taxon>
        <taxon>Actinoplanes</taxon>
    </lineage>
</organism>
<evidence type="ECO:0000256" key="1">
    <source>
        <dbReference type="SAM" id="SignalP"/>
    </source>
</evidence>
<comment type="caution">
    <text evidence="2">The sequence shown here is derived from an EMBL/GenBank/DDBJ whole genome shotgun (WGS) entry which is preliminary data.</text>
</comment>
<dbReference type="Proteomes" id="UP001241758">
    <property type="component" value="Unassembled WGS sequence"/>
</dbReference>
<protein>
    <submittedName>
        <fullName evidence="2">Uncharacterized protein</fullName>
    </submittedName>
</protein>
<sequence length="143" mass="15145">MNRLKIIGIAAATLAVTLLGAQSAVAAPASTVKAGSESGAGVAARQSCQVGMQQSCVTPWIWLNAGDTFHLVTGGIPDFAPWPAASSFIVLRTMTASSQPEVIRQLRWRGEEHDLWGAVGSAGYYRAELHCPYSCPGAYIYFS</sequence>